<accession>A0A450YSP7</accession>
<evidence type="ECO:0000313" key="4">
    <source>
        <dbReference type="EMBL" id="VFK44574.1"/>
    </source>
</evidence>
<dbReference type="PANTHER" id="PTHR38687">
    <property type="entry name" value="CELL DIVISION PROTEIN DEDD-RELATED"/>
    <property type="match status" value="1"/>
</dbReference>
<feature type="domain" description="SPOR" evidence="3">
    <location>
        <begin position="138"/>
        <end position="220"/>
    </location>
</feature>
<keyword evidence="2" id="KW-0472">Membrane</keyword>
<proteinExistence type="predicted"/>
<evidence type="ECO:0000259" key="3">
    <source>
        <dbReference type="PROSITE" id="PS51724"/>
    </source>
</evidence>
<feature type="transmembrane region" description="Helical" evidence="2">
    <location>
        <begin position="7"/>
        <end position="27"/>
    </location>
</feature>
<keyword evidence="2" id="KW-1133">Transmembrane helix</keyword>
<keyword evidence="4" id="KW-0131">Cell cycle</keyword>
<dbReference type="Gene3D" id="3.30.70.1070">
    <property type="entry name" value="Sporulation related repeat"/>
    <property type="match status" value="1"/>
</dbReference>
<keyword evidence="2" id="KW-0812">Transmembrane</keyword>
<evidence type="ECO:0000256" key="1">
    <source>
        <dbReference type="SAM" id="MobiDB-lite"/>
    </source>
</evidence>
<gene>
    <name evidence="4" type="ORF">BECKTC1821E_GA0114239_10372</name>
</gene>
<dbReference type="GO" id="GO:0042834">
    <property type="term" value="F:peptidoglycan binding"/>
    <property type="evidence" value="ECO:0007669"/>
    <property type="project" value="InterPro"/>
</dbReference>
<evidence type="ECO:0000256" key="2">
    <source>
        <dbReference type="SAM" id="Phobius"/>
    </source>
</evidence>
<dbReference type="PROSITE" id="PS51724">
    <property type="entry name" value="SPOR"/>
    <property type="match status" value="1"/>
</dbReference>
<dbReference type="GO" id="GO:0032153">
    <property type="term" value="C:cell division site"/>
    <property type="evidence" value="ECO:0007669"/>
    <property type="project" value="TreeGrafter"/>
</dbReference>
<dbReference type="InterPro" id="IPR007730">
    <property type="entry name" value="SPOR-like_dom"/>
</dbReference>
<reference evidence="4" key="1">
    <citation type="submission" date="2019-02" db="EMBL/GenBank/DDBJ databases">
        <authorList>
            <person name="Gruber-Vodicka R. H."/>
            <person name="Seah K. B. B."/>
        </authorList>
    </citation>
    <scope>NUCLEOTIDE SEQUENCE</scope>
    <source>
        <strain evidence="4">BECK_BZ125</strain>
    </source>
</reference>
<feature type="region of interest" description="Disordered" evidence="1">
    <location>
        <begin position="103"/>
        <end position="134"/>
    </location>
</feature>
<dbReference type="InterPro" id="IPR036680">
    <property type="entry name" value="SPOR-like_sf"/>
</dbReference>
<sequence>MEIELKYRIVGASVLVFFGVVFIPIILSPTDQIDREFPNEAVLLEYGDTFHSRVVPSDESVVDIKSPKEIEQTEIRSARQAELPIEKPDRNIISENETKAEAEFTETTVSSNHRLSNPDEPSKNKKTVTHATPKVSSRQKTVAWAVQVGSFAKRKNALNLRDLLRKKGYHAFVEFIQGGGNIDKARTRVFVGPVLLRKKALQSAEKLRGDMKIDGIVVRYSTGG</sequence>
<dbReference type="InterPro" id="IPR052521">
    <property type="entry name" value="Cell_div_SPOR-domain"/>
</dbReference>
<dbReference type="SUPFAM" id="SSF110997">
    <property type="entry name" value="Sporulation related repeat"/>
    <property type="match status" value="1"/>
</dbReference>
<dbReference type="PANTHER" id="PTHR38687:SF1">
    <property type="entry name" value="CELL DIVISION PROTEIN DEDD"/>
    <property type="match status" value="1"/>
</dbReference>
<dbReference type="EMBL" id="CAADFT010000037">
    <property type="protein sequence ID" value="VFK44574.1"/>
    <property type="molecule type" value="Genomic_DNA"/>
</dbReference>
<keyword evidence="4" id="KW-0132">Cell division</keyword>
<dbReference type="AlphaFoldDB" id="A0A450YSP7"/>
<protein>
    <submittedName>
        <fullName evidence="4">Cell division protein DedD (Protein involved in septation)</fullName>
    </submittedName>
</protein>
<dbReference type="GO" id="GO:0030428">
    <property type="term" value="C:cell septum"/>
    <property type="evidence" value="ECO:0007669"/>
    <property type="project" value="TreeGrafter"/>
</dbReference>
<name>A0A450YSP7_9GAMM</name>
<dbReference type="GO" id="GO:0032506">
    <property type="term" value="P:cytokinetic process"/>
    <property type="evidence" value="ECO:0007669"/>
    <property type="project" value="TreeGrafter"/>
</dbReference>
<dbReference type="Pfam" id="PF05036">
    <property type="entry name" value="SPOR"/>
    <property type="match status" value="1"/>
</dbReference>
<organism evidence="4">
    <name type="scientific">Candidatus Kentrum sp. TC</name>
    <dbReference type="NCBI Taxonomy" id="2126339"/>
    <lineage>
        <taxon>Bacteria</taxon>
        <taxon>Pseudomonadati</taxon>
        <taxon>Pseudomonadota</taxon>
        <taxon>Gammaproteobacteria</taxon>
        <taxon>Candidatus Kentrum</taxon>
    </lineage>
</organism>